<dbReference type="AlphaFoldDB" id="A0AAV3YB34"/>
<dbReference type="Proteomes" id="UP000735302">
    <property type="component" value="Unassembled WGS sequence"/>
</dbReference>
<sequence length="152" mass="16107">MLAARPQSYLRLFSLSRVTELVEGLIPAGFRGRGSGTPTPPDPALNFQHALHTLESKQTDLPDNIVLRLDLARPKCVQLLHTANTHKSHTDGASFSLECSTCSPSTGGISTHIAYKRGVGGTVACESALRSAGTLLSRVRAPPSAPRPDEGP</sequence>
<evidence type="ECO:0000313" key="1">
    <source>
        <dbReference type="EMBL" id="GFN79964.1"/>
    </source>
</evidence>
<keyword evidence="2" id="KW-1185">Reference proteome</keyword>
<accession>A0AAV3YB34</accession>
<proteinExistence type="predicted"/>
<reference evidence="1 2" key="1">
    <citation type="journal article" date="2021" name="Elife">
        <title>Chloroplast acquisition without the gene transfer in kleptoplastic sea slugs, Plakobranchus ocellatus.</title>
        <authorList>
            <person name="Maeda T."/>
            <person name="Takahashi S."/>
            <person name="Yoshida T."/>
            <person name="Shimamura S."/>
            <person name="Takaki Y."/>
            <person name="Nagai Y."/>
            <person name="Toyoda A."/>
            <person name="Suzuki Y."/>
            <person name="Arimoto A."/>
            <person name="Ishii H."/>
            <person name="Satoh N."/>
            <person name="Nishiyama T."/>
            <person name="Hasebe M."/>
            <person name="Maruyama T."/>
            <person name="Minagawa J."/>
            <person name="Obokata J."/>
            <person name="Shigenobu S."/>
        </authorList>
    </citation>
    <scope>NUCLEOTIDE SEQUENCE [LARGE SCALE GENOMIC DNA]</scope>
</reference>
<gene>
    <name evidence="1" type="ORF">PoB_000647000</name>
</gene>
<protein>
    <submittedName>
        <fullName evidence="1">Uncharacterized protein</fullName>
    </submittedName>
</protein>
<name>A0AAV3YB34_9GAST</name>
<evidence type="ECO:0000313" key="2">
    <source>
        <dbReference type="Proteomes" id="UP000735302"/>
    </source>
</evidence>
<organism evidence="1 2">
    <name type="scientific">Plakobranchus ocellatus</name>
    <dbReference type="NCBI Taxonomy" id="259542"/>
    <lineage>
        <taxon>Eukaryota</taxon>
        <taxon>Metazoa</taxon>
        <taxon>Spiralia</taxon>
        <taxon>Lophotrochozoa</taxon>
        <taxon>Mollusca</taxon>
        <taxon>Gastropoda</taxon>
        <taxon>Heterobranchia</taxon>
        <taxon>Euthyneura</taxon>
        <taxon>Panpulmonata</taxon>
        <taxon>Sacoglossa</taxon>
        <taxon>Placobranchoidea</taxon>
        <taxon>Plakobranchidae</taxon>
        <taxon>Plakobranchus</taxon>
    </lineage>
</organism>
<dbReference type="EMBL" id="BLXT01000751">
    <property type="protein sequence ID" value="GFN79964.1"/>
    <property type="molecule type" value="Genomic_DNA"/>
</dbReference>
<comment type="caution">
    <text evidence="1">The sequence shown here is derived from an EMBL/GenBank/DDBJ whole genome shotgun (WGS) entry which is preliminary data.</text>
</comment>